<keyword evidence="4" id="KW-0862">Zinc</keyword>
<dbReference type="InterPro" id="IPR051453">
    <property type="entry name" value="MBL_Glyoxalase_II"/>
</dbReference>
<dbReference type="Gene3D" id="3.60.15.10">
    <property type="entry name" value="Ribonuclease Z/Hydroxyacylglutathione hydrolase-like"/>
    <property type="match status" value="1"/>
</dbReference>
<dbReference type="HOGENOM" id="CLU_030571_5_0_4"/>
<organism evidence="8 9">
    <name type="scientific">Azoarcus sp. (strain BH72)</name>
    <dbReference type="NCBI Taxonomy" id="418699"/>
    <lineage>
        <taxon>Bacteria</taxon>
        <taxon>Pseudomonadati</taxon>
        <taxon>Pseudomonadota</taxon>
        <taxon>Betaproteobacteria</taxon>
        <taxon>Rhodocyclales</taxon>
        <taxon>Zoogloeaceae</taxon>
        <taxon>Azoarcus</taxon>
    </lineage>
</organism>
<feature type="signal peptide" evidence="6">
    <location>
        <begin position="1"/>
        <end position="22"/>
    </location>
</feature>
<evidence type="ECO:0000256" key="3">
    <source>
        <dbReference type="ARBA" id="ARBA00022801"/>
    </source>
</evidence>
<dbReference type="eggNOG" id="COG0491">
    <property type="taxonomic scope" value="Bacteria"/>
</dbReference>
<evidence type="ECO:0000256" key="2">
    <source>
        <dbReference type="ARBA" id="ARBA00022723"/>
    </source>
</evidence>
<dbReference type="GO" id="GO:0046872">
    <property type="term" value="F:metal ion binding"/>
    <property type="evidence" value="ECO:0007669"/>
    <property type="project" value="UniProtKB-KW"/>
</dbReference>
<dbReference type="Pfam" id="PF00753">
    <property type="entry name" value="Lactamase_B"/>
    <property type="match status" value="1"/>
</dbReference>
<dbReference type="GO" id="GO:0016787">
    <property type="term" value="F:hydrolase activity"/>
    <property type="evidence" value="ECO:0007669"/>
    <property type="project" value="UniProtKB-KW"/>
</dbReference>
<gene>
    <name evidence="8" type="primary">ycbL</name>
    <name evidence="8" type="ordered locus">azo3823</name>
</gene>
<dbReference type="SMART" id="SM00849">
    <property type="entry name" value="Lactamase_B"/>
    <property type="match status" value="1"/>
</dbReference>
<protein>
    <recommendedName>
        <fullName evidence="7">Metallo-beta-lactamase domain-containing protein</fullName>
    </recommendedName>
</protein>
<feature type="chain" id="PRO_5002635452" description="Metallo-beta-lactamase domain-containing protein" evidence="6">
    <location>
        <begin position="23"/>
        <end position="252"/>
    </location>
</feature>
<evidence type="ECO:0000256" key="6">
    <source>
        <dbReference type="SAM" id="SignalP"/>
    </source>
</evidence>
<dbReference type="PANTHER" id="PTHR46233:SF3">
    <property type="entry name" value="HYDROXYACYLGLUTATHIONE HYDROLASE GLOC"/>
    <property type="match status" value="1"/>
</dbReference>
<dbReference type="EMBL" id="AM406670">
    <property type="protein sequence ID" value="CAL96439.1"/>
    <property type="molecule type" value="Genomic_DNA"/>
</dbReference>
<dbReference type="PANTHER" id="PTHR46233">
    <property type="entry name" value="HYDROXYACYLGLUTATHIONE HYDROLASE GLOC"/>
    <property type="match status" value="1"/>
</dbReference>
<evidence type="ECO:0000256" key="4">
    <source>
        <dbReference type="ARBA" id="ARBA00022833"/>
    </source>
</evidence>
<feature type="domain" description="Metallo-beta-lactamase" evidence="7">
    <location>
        <begin position="52"/>
        <end position="232"/>
    </location>
</feature>
<keyword evidence="9" id="KW-1185">Reference proteome</keyword>
<dbReference type="KEGG" id="azo:azo3823"/>
<dbReference type="Proteomes" id="UP000002588">
    <property type="component" value="Chromosome"/>
</dbReference>
<evidence type="ECO:0000313" key="8">
    <source>
        <dbReference type="EMBL" id="CAL96439.1"/>
    </source>
</evidence>
<proteinExistence type="predicted"/>
<evidence type="ECO:0000256" key="1">
    <source>
        <dbReference type="ARBA" id="ARBA00001947"/>
    </source>
</evidence>
<feature type="region of interest" description="Disordered" evidence="5">
    <location>
        <begin position="233"/>
        <end position="252"/>
    </location>
</feature>
<dbReference type="InterPro" id="IPR001279">
    <property type="entry name" value="Metallo-B-lactamas"/>
</dbReference>
<comment type="cofactor">
    <cofactor evidence="1">
        <name>Zn(2+)</name>
        <dbReference type="ChEBI" id="CHEBI:29105"/>
    </cofactor>
</comment>
<accession>A1KC83</accession>
<keyword evidence="6" id="KW-0732">Signal</keyword>
<sequence length="252" mass="27007">MSALARAAVRICFQAARGLAMAVRASVTLPAAFSAEPAAMLQIQIVPVTAFEQNCSILWCDRSMKAAVVDPGGDLERIHAAVKKLGVSVEKILITHGHIDHAGGTARLARDLGVPVEGPQQEDRFWIVAMPQQSKMFGFPDVEAFEPDRWLGDGDTVSVGEETLQVIHAPGHTPGHVVFFQPEARLAVVGDVLFAGSIGRTDFPRGNHAELISSIRNKLFPLGDDVTFIPGHGPASTFGDERDSNPYVGDHA</sequence>
<evidence type="ECO:0000259" key="7">
    <source>
        <dbReference type="SMART" id="SM00849"/>
    </source>
</evidence>
<keyword evidence="3 8" id="KW-0378">Hydrolase</keyword>
<feature type="compositionally biased region" description="Basic and acidic residues" evidence="5">
    <location>
        <begin position="239"/>
        <end position="252"/>
    </location>
</feature>
<dbReference type="SUPFAM" id="SSF56281">
    <property type="entry name" value="Metallo-hydrolase/oxidoreductase"/>
    <property type="match status" value="1"/>
</dbReference>
<dbReference type="STRING" id="62928.azo3823"/>
<dbReference type="CDD" id="cd07737">
    <property type="entry name" value="YcbL-like_MBL-fold"/>
    <property type="match status" value="1"/>
</dbReference>
<keyword evidence="2" id="KW-0479">Metal-binding</keyword>
<reference evidence="8 9" key="1">
    <citation type="journal article" date="2006" name="Nat. Biotechnol.">
        <title>Complete genome of the mutualistic, N2-fixing grass endophyte Azoarcus sp. strain BH72.</title>
        <authorList>
            <person name="Krause A."/>
            <person name="Ramakumar A."/>
            <person name="Bartels D."/>
            <person name="Battistoni F."/>
            <person name="Bekel T."/>
            <person name="Boch J."/>
            <person name="Boehm M."/>
            <person name="Friedrich F."/>
            <person name="Hurek T."/>
            <person name="Krause L."/>
            <person name="Linke B."/>
            <person name="McHardy A.C."/>
            <person name="Sarkar A."/>
            <person name="Schneiker S."/>
            <person name="Syed A.A."/>
            <person name="Thauer R."/>
            <person name="Vorhoelter F.-J."/>
            <person name="Weidner S."/>
            <person name="Puehler A."/>
            <person name="Reinhold-Hurek B."/>
            <person name="Kaiser O."/>
            <person name="Goesmann A."/>
        </authorList>
    </citation>
    <scope>NUCLEOTIDE SEQUENCE [LARGE SCALE GENOMIC DNA]</scope>
    <source>
        <strain evidence="8 9">BH72</strain>
    </source>
</reference>
<dbReference type="InterPro" id="IPR036866">
    <property type="entry name" value="RibonucZ/Hydroxyglut_hydro"/>
</dbReference>
<evidence type="ECO:0000256" key="5">
    <source>
        <dbReference type="SAM" id="MobiDB-lite"/>
    </source>
</evidence>
<evidence type="ECO:0000313" key="9">
    <source>
        <dbReference type="Proteomes" id="UP000002588"/>
    </source>
</evidence>
<dbReference type="AlphaFoldDB" id="A1KC83"/>
<name>A1KC83_AZOSB</name>